<accession>A0AAQ3TL26</accession>
<keyword evidence="2" id="KW-1185">Reference proteome</keyword>
<proteinExistence type="predicted"/>
<dbReference type="Gene3D" id="2.70.98.10">
    <property type="match status" value="1"/>
</dbReference>
<dbReference type="GO" id="GO:0004034">
    <property type="term" value="F:aldose 1-epimerase activity"/>
    <property type="evidence" value="ECO:0007669"/>
    <property type="project" value="TreeGrafter"/>
</dbReference>
<dbReference type="GO" id="GO:0033499">
    <property type="term" value="P:galactose catabolic process via UDP-galactose, Leloir pathway"/>
    <property type="evidence" value="ECO:0007669"/>
    <property type="project" value="TreeGrafter"/>
</dbReference>
<dbReference type="SUPFAM" id="SSF74650">
    <property type="entry name" value="Galactose mutarotase-like"/>
    <property type="match status" value="1"/>
</dbReference>
<evidence type="ECO:0000313" key="1">
    <source>
        <dbReference type="EMBL" id="WVZ74914.1"/>
    </source>
</evidence>
<name>A0AAQ3TL26_PASNO</name>
<evidence type="ECO:0008006" key="3">
    <source>
        <dbReference type="Google" id="ProtNLM"/>
    </source>
</evidence>
<evidence type="ECO:0000313" key="2">
    <source>
        <dbReference type="Proteomes" id="UP001341281"/>
    </source>
</evidence>
<dbReference type="Pfam" id="PF01263">
    <property type="entry name" value="Aldose_epim"/>
    <property type="match status" value="1"/>
</dbReference>
<protein>
    <recommendedName>
        <fullName evidence="3">Aldose 1-epimerase</fullName>
    </recommendedName>
</protein>
<dbReference type="PANTHER" id="PTHR10091:SF23">
    <property type="entry name" value="ALDOSE 1-EPIMERASE"/>
    <property type="match status" value="1"/>
</dbReference>
<dbReference type="EMBL" id="CP144749">
    <property type="protein sequence ID" value="WVZ74914.1"/>
    <property type="molecule type" value="Genomic_DNA"/>
</dbReference>
<dbReference type="GO" id="GO:0006006">
    <property type="term" value="P:glucose metabolic process"/>
    <property type="evidence" value="ECO:0007669"/>
    <property type="project" value="TreeGrafter"/>
</dbReference>
<dbReference type="InterPro" id="IPR011013">
    <property type="entry name" value="Gal_mutarotase_sf_dom"/>
</dbReference>
<sequence>MELWAADQPGVQFYTGNGLTGVRGKGGSGFPDAVNRPGFPSQIVRPGQVYKHDMVFKFSF</sequence>
<reference evidence="1 2" key="1">
    <citation type="submission" date="2024-02" db="EMBL/GenBank/DDBJ databases">
        <title>High-quality chromosome-scale genome assembly of Pensacola bahiagrass (Paspalum notatum Flugge var. saurae).</title>
        <authorList>
            <person name="Vega J.M."/>
            <person name="Podio M."/>
            <person name="Orjuela J."/>
            <person name="Siena L.A."/>
            <person name="Pessino S.C."/>
            <person name="Combes M.C."/>
            <person name="Mariac C."/>
            <person name="Albertini E."/>
            <person name="Pupilli F."/>
            <person name="Ortiz J.P.A."/>
            <person name="Leblanc O."/>
        </authorList>
    </citation>
    <scope>NUCLEOTIDE SEQUENCE [LARGE SCALE GENOMIC DNA]</scope>
    <source>
        <strain evidence="1">R1</strain>
        <tissue evidence="1">Leaf</tissue>
    </source>
</reference>
<dbReference type="GO" id="GO:0030246">
    <property type="term" value="F:carbohydrate binding"/>
    <property type="evidence" value="ECO:0007669"/>
    <property type="project" value="InterPro"/>
</dbReference>
<dbReference type="InterPro" id="IPR008183">
    <property type="entry name" value="Aldose_1/G6P_1-epimerase"/>
</dbReference>
<dbReference type="Proteomes" id="UP001341281">
    <property type="component" value="Chromosome 05"/>
</dbReference>
<organism evidence="1 2">
    <name type="scientific">Paspalum notatum var. saurae</name>
    <dbReference type="NCBI Taxonomy" id="547442"/>
    <lineage>
        <taxon>Eukaryota</taxon>
        <taxon>Viridiplantae</taxon>
        <taxon>Streptophyta</taxon>
        <taxon>Embryophyta</taxon>
        <taxon>Tracheophyta</taxon>
        <taxon>Spermatophyta</taxon>
        <taxon>Magnoliopsida</taxon>
        <taxon>Liliopsida</taxon>
        <taxon>Poales</taxon>
        <taxon>Poaceae</taxon>
        <taxon>PACMAD clade</taxon>
        <taxon>Panicoideae</taxon>
        <taxon>Andropogonodae</taxon>
        <taxon>Paspaleae</taxon>
        <taxon>Paspalinae</taxon>
        <taxon>Paspalum</taxon>
    </lineage>
</organism>
<gene>
    <name evidence="1" type="ORF">U9M48_023029</name>
</gene>
<dbReference type="InterPro" id="IPR014718">
    <property type="entry name" value="GH-type_carb-bd"/>
</dbReference>
<dbReference type="AlphaFoldDB" id="A0AAQ3TL26"/>
<dbReference type="PANTHER" id="PTHR10091">
    <property type="entry name" value="ALDOSE-1-EPIMERASE"/>
    <property type="match status" value="1"/>
</dbReference>